<dbReference type="EMBL" id="JBELPY010000025">
    <property type="protein sequence ID" value="MFL9835849.1"/>
    <property type="molecule type" value="Genomic_DNA"/>
</dbReference>
<sequence>MGELPREIIRNQTNVTQVRKLKTISITDIGKIHFGYTQGRSDTNLNIGNEAPRLTSVSLVDNGNNEIKKYSFIHDYSTGSMYSRMLLKQIELSKNGSYINKYELSYKAVNSSGLYVFKKDNWGYLTIGDDGDCGYKHSESINPFSTAATDVLLGIKYPTGGSALFNFESNTYSFIGDQEITDFSANHENLIKTHNLSYDFTSNGSVLLPSVATATTTIFRPSIVVPSDQTTAPVHMMLQAYENGQLVESTNLLCHYNNPICCVEITLYPNRSYKITRTAFDLNYNGIDGVTIDFYKKSVPQKKYLYGGGIRVKEIQYYESPVNIEYFDFNNLGWNSSPSRIKRYEYNDFADSNKSSGALVHQAPIFETEGTVNLDTNCINTLGSYVTTKIGAFYTEIKDFSEMPVISTQGAHVGYKNVKVFETDKGYKQYTYTSPIDYPESDYNIGVPYIPSKNVDYKRGLLLNEKTFDNSNKKLSEISNSYSFVDYEEISGHKFWQSSDYKGNIWNIYDNYLISLNQFGMPFPTCFPSVCSSKNYTSFPGYPISFTANQRVLEAFGWAKLDSTQTKNYFYKNGIQTVLQKNELFDYNPINKKISSYTTNTEDGAELKFLYFYHTGNSSYSQNRISEIEKIESFKDGKLLETNKINFSNNWNGNISYLPNQILNSFGSSALENQVSYDQYDSKGNLLQYTTKDGIVTSIIWGYNSTQPIAKITGVSYSVANGLAAAIISASDLDASNSANEGSLITALDNFRKEPALQNAQVSTYTYDPLIGVTSITPPSGIREIYKYDSANRLENIKDVNGKLLKEFKYNYKH</sequence>
<protein>
    <recommendedName>
        <fullName evidence="3">YD repeat-containing protein</fullName>
    </recommendedName>
</protein>
<organism evidence="1 2">
    <name type="scientific">Chryseobacterium terrae</name>
    <dbReference type="NCBI Taxonomy" id="3163299"/>
    <lineage>
        <taxon>Bacteria</taxon>
        <taxon>Pseudomonadati</taxon>
        <taxon>Bacteroidota</taxon>
        <taxon>Flavobacteriia</taxon>
        <taxon>Flavobacteriales</taxon>
        <taxon>Weeksellaceae</taxon>
        <taxon>Chryseobacterium group</taxon>
        <taxon>Chryseobacterium</taxon>
    </lineage>
</organism>
<keyword evidence="2" id="KW-1185">Reference proteome</keyword>
<reference evidence="1 2" key="1">
    <citation type="submission" date="2024-06" db="EMBL/GenBank/DDBJ databases">
        <authorList>
            <person name="Kaempfer P."/>
            <person name="Viver T."/>
        </authorList>
    </citation>
    <scope>NUCLEOTIDE SEQUENCE [LARGE SCALE GENOMIC DNA]</scope>
    <source>
        <strain evidence="1 2">ST-37</strain>
    </source>
</reference>
<dbReference type="Proteomes" id="UP001629058">
    <property type="component" value="Unassembled WGS sequence"/>
</dbReference>
<dbReference type="Gene3D" id="2.180.10.10">
    <property type="entry name" value="RHS repeat-associated core"/>
    <property type="match status" value="1"/>
</dbReference>
<evidence type="ECO:0000313" key="1">
    <source>
        <dbReference type="EMBL" id="MFL9835849.1"/>
    </source>
</evidence>
<comment type="caution">
    <text evidence="1">The sequence shown here is derived from an EMBL/GenBank/DDBJ whole genome shotgun (WGS) entry which is preliminary data.</text>
</comment>
<name>A0ABW8Y7B4_9FLAO</name>
<evidence type="ECO:0000313" key="2">
    <source>
        <dbReference type="Proteomes" id="UP001629058"/>
    </source>
</evidence>
<evidence type="ECO:0008006" key="3">
    <source>
        <dbReference type="Google" id="ProtNLM"/>
    </source>
</evidence>
<accession>A0ABW8Y7B4</accession>
<gene>
    <name evidence="1" type="ORF">ABS765_17675</name>
</gene>
<proteinExistence type="predicted"/>
<dbReference type="RefSeq" id="WP_408092977.1">
    <property type="nucleotide sequence ID" value="NZ_JBELPY010000025.1"/>
</dbReference>